<comment type="subcellular location">
    <subcellularLocation>
        <location evidence="2">Membrane</location>
    </subcellularLocation>
</comment>
<sequence>MSTKRLISIIAVSFIGIILLSAVFTSWYTVDESEQAIVITFGEASDPITESGLKFKLPWPIQKVEKLSKETFGLKFGYKQTPDGKVDSFDKDTKMITGDDNIVLTDLIVQWKITDPKAYLFYSENPQELLHDATSASIRSVIGNSRIDDALTSGKAQIEADTRDLLASLIEKYNVGITVLSVKLQDVELPNAEVRSAFTAVTDAEETKNTKVNQAGKYENQKMSEAEGEKDAIISNATGYKIARIEQAKGDVALFNKLYAEYQHNKEITRQRLIMETLDAVLPNAQIYIMNDEGGTMKYLPLQTMDSNKQTPPPATSSNETKTEEGDGNNDGK</sequence>
<dbReference type="GO" id="GO:0016020">
    <property type="term" value="C:membrane"/>
    <property type="evidence" value="ECO:0007669"/>
    <property type="project" value="UniProtKB-SubCell"/>
</dbReference>
<evidence type="ECO:0000259" key="4">
    <source>
        <dbReference type="SMART" id="SM00244"/>
    </source>
</evidence>
<dbReference type="InterPro" id="IPR010201">
    <property type="entry name" value="HflK"/>
</dbReference>
<feature type="transmembrane region" description="Helical" evidence="2">
    <location>
        <begin position="7"/>
        <end position="28"/>
    </location>
</feature>
<dbReference type="GO" id="GO:0006508">
    <property type="term" value="P:proteolysis"/>
    <property type="evidence" value="ECO:0007669"/>
    <property type="project" value="UniProtKB-KW"/>
</dbReference>
<dbReference type="InterPro" id="IPR001107">
    <property type="entry name" value="Band_7"/>
</dbReference>
<dbReference type="Gene3D" id="3.30.479.30">
    <property type="entry name" value="Band 7 domain"/>
    <property type="match status" value="1"/>
</dbReference>
<dbReference type="EMBL" id="VDGI01000010">
    <property type="protein sequence ID" value="TQR19818.1"/>
    <property type="molecule type" value="Genomic_DNA"/>
</dbReference>
<reference evidence="5 6" key="1">
    <citation type="submission" date="2019-06" db="EMBL/GenBank/DDBJ databases">
        <title>Psychrobacillus vulpis sp. nov., a new species isolated from feces of a red fox that inhabits in The Tablas de Daimiel Natural Park, Albacete, Spain.</title>
        <authorList>
            <person name="Rodriguez M."/>
            <person name="Reina J.C."/>
            <person name="Bejar V."/>
            <person name="Llamas I."/>
        </authorList>
    </citation>
    <scope>NUCLEOTIDE SEQUENCE [LARGE SCALE GENOMIC DNA]</scope>
    <source>
        <strain evidence="5 6">Z8</strain>
    </source>
</reference>
<keyword evidence="2" id="KW-0812">Transmembrane</keyword>
<keyword evidence="2" id="KW-1133">Transmembrane helix</keyword>
<comment type="similarity">
    <text evidence="1 2">Belongs to the band 7/mec-2 family. HflK subfamily.</text>
</comment>
<feature type="compositionally biased region" description="Polar residues" evidence="3">
    <location>
        <begin position="304"/>
        <end position="320"/>
    </location>
</feature>
<keyword evidence="5" id="KW-0378">Hydrolase</keyword>
<dbReference type="NCBIfam" id="TIGR01933">
    <property type="entry name" value="hflK"/>
    <property type="match status" value="1"/>
</dbReference>
<evidence type="ECO:0000313" key="5">
    <source>
        <dbReference type="EMBL" id="TQR19818.1"/>
    </source>
</evidence>
<dbReference type="GO" id="GO:0008233">
    <property type="term" value="F:peptidase activity"/>
    <property type="evidence" value="ECO:0007669"/>
    <property type="project" value="UniProtKB-KW"/>
</dbReference>
<dbReference type="InterPro" id="IPR036013">
    <property type="entry name" value="Band_7/SPFH_dom_sf"/>
</dbReference>
<dbReference type="SMART" id="SM00244">
    <property type="entry name" value="PHB"/>
    <property type="match status" value="1"/>
</dbReference>
<dbReference type="Proteomes" id="UP000316626">
    <property type="component" value="Unassembled WGS sequence"/>
</dbReference>
<comment type="caution">
    <text evidence="5">The sequence shown here is derived from an EMBL/GenBank/DDBJ whole genome shotgun (WGS) entry which is preliminary data.</text>
</comment>
<evidence type="ECO:0000256" key="3">
    <source>
        <dbReference type="SAM" id="MobiDB-lite"/>
    </source>
</evidence>
<accession>A0A544TQU2</accession>
<dbReference type="AlphaFoldDB" id="A0A544TQU2"/>
<comment type="function">
    <text evidence="2">HflC and HflK could encode or regulate a protease.</text>
</comment>
<dbReference type="PANTHER" id="PTHR42911">
    <property type="entry name" value="MODULATOR OF FTSH PROTEASE HFLC"/>
    <property type="match status" value="1"/>
</dbReference>
<keyword evidence="6" id="KW-1185">Reference proteome</keyword>
<keyword evidence="2" id="KW-0472">Membrane</keyword>
<dbReference type="PANTHER" id="PTHR42911:SF2">
    <property type="entry name" value="PROHIBITIN FAMILY PROTEIN"/>
    <property type="match status" value="1"/>
</dbReference>
<name>A0A544TQU2_9BACI</name>
<dbReference type="CDD" id="cd03404">
    <property type="entry name" value="SPFH_HflK"/>
    <property type="match status" value="1"/>
</dbReference>
<evidence type="ECO:0000313" key="6">
    <source>
        <dbReference type="Proteomes" id="UP000316626"/>
    </source>
</evidence>
<feature type="region of interest" description="Disordered" evidence="3">
    <location>
        <begin position="304"/>
        <end position="333"/>
    </location>
</feature>
<dbReference type="OrthoDB" id="9779595at2"/>
<evidence type="ECO:0000256" key="2">
    <source>
        <dbReference type="RuleBase" id="RU364113"/>
    </source>
</evidence>
<proteinExistence type="inferred from homology"/>
<dbReference type="SUPFAM" id="SSF117892">
    <property type="entry name" value="Band 7/SPFH domain"/>
    <property type="match status" value="1"/>
</dbReference>
<gene>
    <name evidence="5" type="primary">hflK</name>
    <name evidence="5" type="ORF">FG384_10260</name>
</gene>
<organism evidence="5 6">
    <name type="scientific">Psychrobacillus vulpis</name>
    <dbReference type="NCBI Taxonomy" id="2325572"/>
    <lineage>
        <taxon>Bacteria</taxon>
        <taxon>Bacillati</taxon>
        <taxon>Bacillota</taxon>
        <taxon>Bacilli</taxon>
        <taxon>Bacillales</taxon>
        <taxon>Bacillaceae</taxon>
        <taxon>Psychrobacillus</taxon>
    </lineage>
</organism>
<keyword evidence="5" id="KW-0645">Protease</keyword>
<feature type="domain" description="Band 7" evidence="4">
    <location>
        <begin position="25"/>
        <end position="202"/>
    </location>
</feature>
<evidence type="ECO:0000256" key="1">
    <source>
        <dbReference type="ARBA" id="ARBA00006971"/>
    </source>
</evidence>
<dbReference type="RefSeq" id="WP_142642507.1">
    <property type="nucleotide sequence ID" value="NZ_VDGI01000010.1"/>
</dbReference>
<dbReference type="Pfam" id="PF01145">
    <property type="entry name" value="Band_7"/>
    <property type="match status" value="1"/>
</dbReference>
<protein>
    <recommendedName>
        <fullName evidence="2">Protein HflK</fullName>
    </recommendedName>
</protein>
<feature type="compositionally biased region" description="Basic and acidic residues" evidence="3">
    <location>
        <begin position="321"/>
        <end position="333"/>
    </location>
</feature>
<comment type="subunit">
    <text evidence="2">HflC and HflK may interact to form a multimeric complex.</text>
</comment>